<dbReference type="OrthoDB" id="2374795at2"/>
<reference evidence="3" key="1">
    <citation type="submission" date="2018-12" db="EMBL/GenBank/DDBJ databases">
        <title>Tengunoibacter tsumagoiensis gen. nov., sp. nov., Dictyobacter kobayashii sp. nov., D. alpinus sp. nov., and D. joshuensis sp. nov. and description of Dictyobacteraceae fam. nov. within the order Ktedonobacterales isolated from Tengu-no-mugimeshi.</title>
        <authorList>
            <person name="Wang C.M."/>
            <person name="Zheng Y."/>
            <person name="Sakai Y."/>
            <person name="Toyoda A."/>
            <person name="Minakuchi Y."/>
            <person name="Abe K."/>
            <person name="Yokota A."/>
            <person name="Yabe S."/>
        </authorList>
    </citation>
    <scope>NUCLEOTIDE SEQUENCE [LARGE SCALE GENOMIC DNA]</scope>
    <source>
        <strain evidence="3">S-27</strain>
    </source>
</reference>
<gene>
    <name evidence="2" type="ORF">KDAU_68370</name>
</gene>
<dbReference type="Gene3D" id="1.20.120.450">
    <property type="entry name" value="dinb family like domain"/>
    <property type="match status" value="1"/>
</dbReference>
<dbReference type="SUPFAM" id="SSF109854">
    <property type="entry name" value="DinB/YfiT-like putative metalloenzymes"/>
    <property type="match status" value="1"/>
</dbReference>
<dbReference type="AlphaFoldDB" id="A0A401ZRG6"/>
<dbReference type="Proteomes" id="UP000287224">
    <property type="component" value="Unassembled WGS sequence"/>
</dbReference>
<dbReference type="InterPro" id="IPR034660">
    <property type="entry name" value="DinB/YfiT-like"/>
</dbReference>
<comment type="caution">
    <text evidence="2">The sequence shown here is derived from an EMBL/GenBank/DDBJ whole genome shotgun (WGS) entry which is preliminary data.</text>
</comment>
<evidence type="ECO:0000313" key="2">
    <source>
        <dbReference type="EMBL" id="GCE09508.1"/>
    </source>
</evidence>
<feature type="domain" description="DinB-like" evidence="1">
    <location>
        <begin position="19"/>
        <end position="157"/>
    </location>
</feature>
<protein>
    <recommendedName>
        <fullName evidence="1">DinB-like domain-containing protein</fullName>
    </recommendedName>
</protein>
<dbReference type="RefSeq" id="WP_126602010.1">
    <property type="nucleotide sequence ID" value="NZ_BIFQ01000002.1"/>
</dbReference>
<dbReference type="EMBL" id="BIFQ01000002">
    <property type="protein sequence ID" value="GCE09508.1"/>
    <property type="molecule type" value="Genomic_DNA"/>
</dbReference>
<sequence length="171" mass="20135">MAITSSLELMTPWRLLRSLRKTPYILQTLLRQVTSSQAQQAPHDAHEWSIIEVLCHLRDYEEIFFRRALLIITEECPHIPIPESNEELARKGEYKQQNITTVLDSLFTTRQAFLQTLNDLNEDQWMREGIHSEQFPITLKEAVLQVIIHDIDHIEQITQLLHEQDRRSNLA</sequence>
<dbReference type="Pfam" id="PF12867">
    <property type="entry name" value="DinB_2"/>
    <property type="match status" value="1"/>
</dbReference>
<dbReference type="InterPro" id="IPR024775">
    <property type="entry name" value="DinB-like"/>
</dbReference>
<keyword evidence="3" id="KW-1185">Reference proteome</keyword>
<organism evidence="2 3">
    <name type="scientific">Dictyobacter aurantiacus</name>
    <dbReference type="NCBI Taxonomy" id="1936993"/>
    <lineage>
        <taxon>Bacteria</taxon>
        <taxon>Bacillati</taxon>
        <taxon>Chloroflexota</taxon>
        <taxon>Ktedonobacteria</taxon>
        <taxon>Ktedonobacterales</taxon>
        <taxon>Dictyobacteraceae</taxon>
        <taxon>Dictyobacter</taxon>
    </lineage>
</organism>
<accession>A0A401ZRG6</accession>
<evidence type="ECO:0000313" key="3">
    <source>
        <dbReference type="Proteomes" id="UP000287224"/>
    </source>
</evidence>
<evidence type="ECO:0000259" key="1">
    <source>
        <dbReference type="Pfam" id="PF12867"/>
    </source>
</evidence>
<proteinExistence type="predicted"/>
<name>A0A401ZRG6_9CHLR</name>